<dbReference type="AlphaFoldDB" id="A0A271J2W7"/>
<dbReference type="InterPro" id="IPR009027">
    <property type="entry name" value="Ribosomal_bL9/RNase_H1_N"/>
</dbReference>
<keyword evidence="4 7" id="KW-0689">Ribosomal protein</keyword>
<dbReference type="PANTHER" id="PTHR21368">
    <property type="entry name" value="50S RIBOSOMAL PROTEIN L9"/>
    <property type="match status" value="1"/>
</dbReference>
<evidence type="ECO:0000313" key="10">
    <source>
        <dbReference type="EMBL" id="PAP77861.1"/>
    </source>
</evidence>
<keyword evidence="11" id="KW-1185">Reference proteome</keyword>
<dbReference type="Proteomes" id="UP000216339">
    <property type="component" value="Unassembled WGS sequence"/>
</dbReference>
<evidence type="ECO:0000259" key="9">
    <source>
        <dbReference type="PROSITE" id="PS00651"/>
    </source>
</evidence>
<dbReference type="Pfam" id="PF01281">
    <property type="entry name" value="Ribosomal_L9_N"/>
    <property type="match status" value="1"/>
</dbReference>
<protein>
    <recommendedName>
        <fullName evidence="6 7">Large ribosomal subunit protein bL9</fullName>
    </recommendedName>
</protein>
<dbReference type="InterPro" id="IPR020069">
    <property type="entry name" value="Ribosomal_bL9_C"/>
</dbReference>
<dbReference type="GO" id="GO:0019843">
    <property type="term" value="F:rRNA binding"/>
    <property type="evidence" value="ECO:0007669"/>
    <property type="project" value="UniProtKB-UniRule"/>
</dbReference>
<evidence type="ECO:0000313" key="11">
    <source>
        <dbReference type="Proteomes" id="UP000216339"/>
    </source>
</evidence>
<keyword evidence="5 7" id="KW-0687">Ribonucleoprotein</keyword>
<dbReference type="Gene3D" id="3.40.5.10">
    <property type="entry name" value="Ribosomal protein L9, N-terminal domain"/>
    <property type="match status" value="1"/>
</dbReference>
<dbReference type="FunFam" id="3.40.5.10:FF:000003">
    <property type="entry name" value="50S ribosomal protein L9"/>
    <property type="match status" value="1"/>
</dbReference>
<dbReference type="NCBIfam" id="TIGR00158">
    <property type="entry name" value="L9"/>
    <property type="match status" value="1"/>
</dbReference>
<dbReference type="HAMAP" id="MF_00503">
    <property type="entry name" value="Ribosomal_bL9"/>
    <property type="match status" value="1"/>
</dbReference>
<keyword evidence="2 7" id="KW-0699">rRNA-binding</keyword>
<evidence type="ECO:0000256" key="5">
    <source>
        <dbReference type="ARBA" id="ARBA00023274"/>
    </source>
</evidence>
<dbReference type="OrthoDB" id="9788336at2"/>
<reference evidence="10 11" key="1">
    <citation type="submission" date="2016-11" db="EMBL/GenBank/DDBJ databases">
        <title>Study of marine rhodopsin-containing bacteria.</title>
        <authorList>
            <person name="Yoshizawa S."/>
            <person name="Kumagai Y."/>
            <person name="Kogure K."/>
        </authorList>
    </citation>
    <scope>NUCLEOTIDE SEQUENCE [LARGE SCALE GENOMIC DNA]</scope>
    <source>
        <strain evidence="10 11">SAORIC-28</strain>
    </source>
</reference>
<dbReference type="RefSeq" id="WP_095511534.1">
    <property type="nucleotide sequence ID" value="NZ_MQWD01000001.1"/>
</dbReference>
<dbReference type="InterPro" id="IPR036935">
    <property type="entry name" value="Ribosomal_bL9_N_sf"/>
</dbReference>
<comment type="caution">
    <text evidence="10">The sequence shown here is derived from an EMBL/GenBank/DDBJ whole genome shotgun (WGS) entry which is preliminary data.</text>
</comment>
<dbReference type="GO" id="GO:1990904">
    <property type="term" value="C:ribonucleoprotein complex"/>
    <property type="evidence" value="ECO:0007669"/>
    <property type="project" value="UniProtKB-KW"/>
</dbReference>
<dbReference type="GO" id="GO:0006412">
    <property type="term" value="P:translation"/>
    <property type="evidence" value="ECO:0007669"/>
    <property type="project" value="UniProtKB-UniRule"/>
</dbReference>
<feature type="domain" description="Ribosomal protein L9" evidence="9">
    <location>
        <begin position="13"/>
        <end position="40"/>
    </location>
</feature>
<evidence type="ECO:0000256" key="8">
    <source>
        <dbReference type="SAM" id="Coils"/>
    </source>
</evidence>
<dbReference type="EMBL" id="MQWD01000001">
    <property type="protein sequence ID" value="PAP77861.1"/>
    <property type="molecule type" value="Genomic_DNA"/>
</dbReference>
<dbReference type="InterPro" id="IPR020594">
    <property type="entry name" value="Ribosomal_bL9_bac/chp"/>
</dbReference>
<dbReference type="InterPro" id="IPR020070">
    <property type="entry name" value="Ribosomal_bL9_N"/>
</dbReference>
<evidence type="ECO:0000256" key="1">
    <source>
        <dbReference type="ARBA" id="ARBA00010605"/>
    </source>
</evidence>
<comment type="function">
    <text evidence="7">Binds to the 23S rRNA.</text>
</comment>
<dbReference type="InterPro" id="IPR036791">
    <property type="entry name" value="Ribosomal_bL9_C_sf"/>
</dbReference>
<proteinExistence type="inferred from homology"/>
<dbReference type="InterPro" id="IPR000244">
    <property type="entry name" value="Ribosomal_bL9"/>
</dbReference>
<gene>
    <name evidence="7" type="primary">rplI</name>
    <name evidence="10" type="ORF">BSZ37_16145</name>
</gene>
<accession>A0A271J2W7</accession>
<evidence type="ECO:0000256" key="3">
    <source>
        <dbReference type="ARBA" id="ARBA00022884"/>
    </source>
</evidence>
<evidence type="ECO:0000256" key="4">
    <source>
        <dbReference type="ARBA" id="ARBA00022980"/>
    </source>
</evidence>
<feature type="coiled-coil region" evidence="8">
    <location>
        <begin position="44"/>
        <end position="78"/>
    </location>
</feature>
<dbReference type="Pfam" id="PF03948">
    <property type="entry name" value="Ribosomal_L9_C"/>
    <property type="match status" value="1"/>
</dbReference>
<dbReference type="SUPFAM" id="SSF55653">
    <property type="entry name" value="Ribosomal protein L9 C-domain"/>
    <property type="match status" value="1"/>
</dbReference>
<dbReference type="SUPFAM" id="SSF55658">
    <property type="entry name" value="L9 N-domain-like"/>
    <property type="match status" value="1"/>
</dbReference>
<sequence length="151" mass="16771">MKVILTEDHDTLGIKGDVVDVKPGYGRNFLIPRQMAVTATPSALKRYAEERKQASHKIEAARENAEKLAAKLNDTEILIPVQTGEENRIFGSITNQQIADELKAKGIEIDRRKITISEDIRTTGVYPATVRVHPEITAELKIKVVPEEASV</sequence>
<keyword evidence="8" id="KW-0175">Coiled coil</keyword>
<evidence type="ECO:0000256" key="7">
    <source>
        <dbReference type="HAMAP-Rule" id="MF_00503"/>
    </source>
</evidence>
<dbReference type="GO" id="GO:0003735">
    <property type="term" value="F:structural constituent of ribosome"/>
    <property type="evidence" value="ECO:0007669"/>
    <property type="project" value="InterPro"/>
</dbReference>
<organism evidence="10 11">
    <name type="scientific">Rubrivirga marina</name>
    <dbReference type="NCBI Taxonomy" id="1196024"/>
    <lineage>
        <taxon>Bacteria</taxon>
        <taxon>Pseudomonadati</taxon>
        <taxon>Rhodothermota</taxon>
        <taxon>Rhodothermia</taxon>
        <taxon>Rhodothermales</taxon>
        <taxon>Rubricoccaceae</taxon>
        <taxon>Rubrivirga</taxon>
    </lineage>
</organism>
<keyword evidence="3 7" id="KW-0694">RNA-binding</keyword>
<dbReference type="PROSITE" id="PS00651">
    <property type="entry name" value="RIBOSOMAL_L9"/>
    <property type="match status" value="1"/>
</dbReference>
<evidence type="ECO:0000256" key="6">
    <source>
        <dbReference type="ARBA" id="ARBA00035292"/>
    </source>
</evidence>
<dbReference type="GO" id="GO:0005840">
    <property type="term" value="C:ribosome"/>
    <property type="evidence" value="ECO:0007669"/>
    <property type="project" value="UniProtKB-KW"/>
</dbReference>
<comment type="similarity">
    <text evidence="1 7">Belongs to the bacterial ribosomal protein bL9 family.</text>
</comment>
<evidence type="ECO:0000256" key="2">
    <source>
        <dbReference type="ARBA" id="ARBA00022730"/>
    </source>
</evidence>
<dbReference type="Gene3D" id="3.10.430.100">
    <property type="entry name" value="Ribosomal protein L9, C-terminal domain"/>
    <property type="match status" value="1"/>
</dbReference>
<name>A0A271J2W7_9BACT</name>